<evidence type="ECO:0000256" key="5">
    <source>
        <dbReference type="ARBA" id="ARBA00023180"/>
    </source>
</evidence>
<dbReference type="GO" id="GO:0005794">
    <property type="term" value="C:Golgi apparatus"/>
    <property type="evidence" value="ECO:0007669"/>
    <property type="project" value="UniProtKB-ARBA"/>
</dbReference>
<evidence type="ECO:0000256" key="2">
    <source>
        <dbReference type="ARBA" id="ARBA00009988"/>
    </source>
</evidence>
<dbReference type="Pfam" id="PF13469">
    <property type="entry name" value="Sulfotransfer_3"/>
    <property type="match status" value="1"/>
</dbReference>
<proteinExistence type="inferred from homology"/>
<evidence type="ECO:0000256" key="3">
    <source>
        <dbReference type="ARBA" id="ARBA00022679"/>
    </source>
</evidence>
<comment type="caution">
    <text evidence="9">The sequence shown here is derived from an EMBL/GenBank/DDBJ whole genome shotgun (WGS) entry which is preliminary data.</text>
</comment>
<dbReference type="PANTHER" id="PTHR12788:SF10">
    <property type="entry name" value="PROTEIN-TYROSINE SULFOTRANSFERASE"/>
    <property type="match status" value="1"/>
</dbReference>
<keyword evidence="8" id="KW-1133">Transmembrane helix</keyword>
<keyword evidence="8" id="KW-0472">Membrane</keyword>
<comment type="catalytic activity">
    <reaction evidence="6 7">
        <text>L-tyrosyl-[protein] + 3'-phosphoadenylyl sulfate = O-sulfo-L-tyrosine-[protein] + adenosine 3',5'-bisphosphate + H(+)</text>
        <dbReference type="Rhea" id="RHEA:16801"/>
        <dbReference type="Rhea" id="RHEA-COMP:10136"/>
        <dbReference type="Rhea" id="RHEA-COMP:11688"/>
        <dbReference type="ChEBI" id="CHEBI:15378"/>
        <dbReference type="ChEBI" id="CHEBI:46858"/>
        <dbReference type="ChEBI" id="CHEBI:58339"/>
        <dbReference type="ChEBI" id="CHEBI:58343"/>
        <dbReference type="ChEBI" id="CHEBI:65286"/>
        <dbReference type="EC" id="2.8.2.20"/>
    </reaction>
</comment>
<keyword evidence="10" id="KW-1185">Reference proteome</keyword>
<dbReference type="EC" id="2.8.2.20" evidence="7"/>
<dbReference type="EMBL" id="JACVVK020000058">
    <property type="protein sequence ID" value="KAK7497476.1"/>
    <property type="molecule type" value="Genomic_DNA"/>
</dbReference>
<dbReference type="PANTHER" id="PTHR12788">
    <property type="entry name" value="PROTEIN-TYROSINE SULFOTRANSFERASE 2"/>
    <property type="match status" value="1"/>
</dbReference>
<gene>
    <name evidence="9" type="ORF">BaRGS_00011318</name>
</gene>
<dbReference type="FunFam" id="3.40.50.300:FF:002853">
    <property type="entry name" value="Protein-tyrosine sulfotransferase"/>
    <property type="match status" value="1"/>
</dbReference>
<sequence>MFPLSKSTQLEGSALSQSEAGLGSYRRVPHSVATLASSPASSAPHEERTMGLLDCRPSTKRKVLYICVMVSLVATFYAAFSDSCPKLSVAVGDESDSVNAQENVRYIYDENKRRIAYGDDAELIFVGGMPRSGTTLMRVMLDAHPEVRCGEETRVVPRILGLRTTIERSQLEKARLKEAGVTDEVLDSAVRAFILEVIAKHGKAAPRLCNKDPFTLRSSVYLSQQFPKSKFILMLRDGRAVVHSIITRNVSISGFNLQSYEDCLIKWNMAVSKMYSSCQRVGPTRCLPVYYEQLVLHPKVWLERILRFLDLPWSEAVLHHEDFIGRGGEISLSK</sequence>
<dbReference type="AlphaFoldDB" id="A0ABD0LE86"/>
<accession>A0ABD0LE86</accession>
<dbReference type="GO" id="GO:0008476">
    <property type="term" value="F:protein-tyrosine sulfotransferase activity"/>
    <property type="evidence" value="ECO:0007669"/>
    <property type="project" value="UniProtKB-EC"/>
</dbReference>
<evidence type="ECO:0000256" key="7">
    <source>
        <dbReference type="RuleBase" id="RU365018"/>
    </source>
</evidence>
<evidence type="ECO:0000256" key="8">
    <source>
        <dbReference type="SAM" id="Phobius"/>
    </source>
</evidence>
<dbReference type="InterPro" id="IPR026634">
    <property type="entry name" value="TPST-like"/>
</dbReference>
<evidence type="ECO:0000256" key="6">
    <source>
        <dbReference type="ARBA" id="ARBA00048460"/>
    </source>
</evidence>
<feature type="transmembrane region" description="Helical" evidence="8">
    <location>
        <begin position="63"/>
        <end position="80"/>
    </location>
</feature>
<keyword evidence="4" id="KW-1015">Disulfide bond</keyword>
<reference evidence="9 10" key="1">
    <citation type="journal article" date="2023" name="Sci. Data">
        <title>Genome assembly of the Korean intertidal mud-creeper Batillaria attramentaria.</title>
        <authorList>
            <person name="Patra A.K."/>
            <person name="Ho P.T."/>
            <person name="Jun S."/>
            <person name="Lee S.J."/>
            <person name="Kim Y."/>
            <person name="Won Y.J."/>
        </authorList>
    </citation>
    <scope>NUCLEOTIDE SEQUENCE [LARGE SCALE GENOMIC DNA]</scope>
    <source>
        <strain evidence="9">Wonlab-2016</strain>
    </source>
</reference>
<keyword evidence="3 7" id="KW-0808">Transferase</keyword>
<keyword evidence="8" id="KW-0812">Transmembrane</keyword>
<name>A0ABD0LE86_9CAEN</name>
<keyword evidence="5" id="KW-0325">Glycoprotein</keyword>
<protein>
    <recommendedName>
        <fullName evidence="7">Protein-tyrosine sulfotransferase</fullName>
        <ecNumber evidence="7">2.8.2.20</ecNumber>
    </recommendedName>
</protein>
<dbReference type="SUPFAM" id="SSF52540">
    <property type="entry name" value="P-loop containing nucleoside triphosphate hydrolases"/>
    <property type="match status" value="1"/>
</dbReference>
<comment type="similarity">
    <text evidence="2 7">Belongs to the protein sulfotransferase family.</text>
</comment>
<dbReference type="Proteomes" id="UP001519460">
    <property type="component" value="Unassembled WGS sequence"/>
</dbReference>
<evidence type="ECO:0000313" key="10">
    <source>
        <dbReference type="Proteomes" id="UP001519460"/>
    </source>
</evidence>
<evidence type="ECO:0000256" key="1">
    <source>
        <dbReference type="ARBA" id="ARBA00003886"/>
    </source>
</evidence>
<evidence type="ECO:0000313" key="9">
    <source>
        <dbReference type="EMBL" id="KAK7497476.1"/>
    </source>
</evidence>
<comment type="function">
    <text evidence="1 7">Catalyzes the O-sulfation of tyrosine residues within acidic motifs of polypeptides, using 3'-phosphoadenylyl sulfate (PAPS) as cosubstrate.</text>
</comment>
<organism evidence="9 10">
    <name type="scientific">Batillaria attramentaria</name>
    <dbReference type="NCBI Taxonomy" id="370345"/>
    <lineage>
        <taxon>Eukaryota</taxon>
        <taxon>Metazoa</taxon>
        <taxon>Spiralia</taxon>
        <taxon>Lophotrochozoa</taxon>
        <taxon>Mollusca</taxon>
        <taxon>Gastropoda</taxon>
        <taxon>Caenogastropoda</taxon>
        <taxon>Sorbeoconcha</taxon>
        <taxon>Cerithioidea</taxon>
        <taxon>Batillariidae</taxon>
        <taxon>Batillaria</taxon>
    </lineage>
</organism>
<dbReference type="InterPro" id="IPR027417">
    <property type="entry name" value="P-loop_NTPase"/>
</dbReference>
<dbReference type="Gene3D" id="3.40.50.300">
    <property type="entry name" value="P-loop containing nucleotide triphosphate hydrolases"/>
    <property type="match status" value="1"/>
</dbReference>
<evidence type="ECO:0000256" key="4">
    <source>
        <dbReference type="ARBA" id="ARBA00023157"/>
    </source>
</evidence>